<keyword evidence="10" id="KW-1185">Reference proteome</keyword>
<dbReference type="GeneTree" id="ENSGT00940000158116"/>
<evidence type="ECO:0008006" key="11">
    <source>
        <dbReference type="Google" id="ProtNLM"/>
    </source>
</evidence>
<organism evidence="9 10">
    <name type="scientific">Anser brachyrhynchus</name>
    <name type="common">Pink-footed goose</name>
    <dbReference type="NCBI Taxonomy" id="132585"/>
    <lineage>
        <taxon>Eukaryota</taxon>
        <taxon>Metazoa</taxon>
        <taxon>Chordata</taxon>
        <taxon>Craniata</taxon>
        <taxon>Vertebrata</taxon>
        <taxon>Euteleostomi</taxon>
        <taxon>Archelosauria</taxon>
        <taxon>Archosauria</taxon>
        <taxon>Dinosauria</taxon>
        <taxon>Saurischia</taxon>
        <taxon>Theropoda</taxon>
        <taxon>Coelurosauria</taxon>
        <taxon>Aves</taxon>
        <taxon>Neognathae</taxon>
        <taxon>Galloanserae</taxon>
        <taxon>Anseriformes</taxon>
        <taxon>Anatidae</taxon>
        <taxon>Anserinae</taxon>
        <taxon>Anser</taxon>
    </lineage>
</organism>
<dbReference type="AlphaFoldDB" id="A0A8B9CZL2"/>
<keyword evidence="6" id="KW-0560">Oxidoreductase</keyword>
<dbReference type="PANTHER" id="PTHR42807">
    <property type="entry name" value="GLUTARYL-COA DEHYDROGENASE, MITOCHONDRIAL"/>
    <property type="match status" value="1"/>
</dbReference>
<keyword evidence="7" id="KW-0496">Mitochondrion</keyword>
<dbReference type="InterPro" id="IPR046373">
    <property type="entry name" value="Acyl-CoA_Oxase/DH_mid-dom_sf"/>
</dbReference>
<reference evidence="9" key="1">
    <citation type="submission" date="2025-08" db="UniProtKB">
        <authorList>
            <consortium name="Ensembl"/>
        </authorList>
    </citation>
    <scope>IDENTIFICATION</scope>
</reference>
<dbReference type="SUPFAM" id="SSF56645">
    <property type="entry name" value="Acyl-CoA dehydrogenase NM domain-like"/>
    <property type="match status" value="1"/>
</dbReference>
<dbReference type="GO" id="GO:0033539">
    <property type="term" value="P:fatty acid beta-oxidation using acyl-CoA dehydrogenase"/>
    <property type="evidence" value="ECO:0007669"/>
    <property type="project" value="TreeGrafter"/>
</dbReference>
<keyword evidence="3" id="KW-0285">Flavoprotein</keyword>
<sequence length="231" mass="24085">MQTGQAAVPWCPPIRQQPQSRRPEPWGAPAMGHPAHAATPRGCPCPHRSGAAPAFSTWGRPPLSPLHVAGCAAVCTLNFGEELFREGGRTLPCTPTPALAPLAPCPLPILSADTTATPLLLTVATPGITNAPVADVCVVWAVCEEDGQIRGFLLERGMAGLSTPKIDGKFSLRASATGMILMDDVEVPEENLLPHATGLAGPFGCLTHARYGIAWGALGAAEACLETARQY</sequence>
<reference evidence="9" key="2">
    <citation type="submission" date="2025-09" db="UniProtKB">
        <authorList>
            <consortium name="Ensembl"/>
        </authorList>
    </citation>
    <scope>IDENTIFICATION</scope>
</reference>
<evidence type="ECO:0000256" key="2">
    <source>
        <dbReference type="ARBA" id="ARBA00004173"/>
    </source>
</evidence>
<proteinExistence type="predicted"/>
<dbReference type="InterPro" id="IPR009100">
    <property type="entry name" value="AcylCoA_DH/oxidase_NM_dom_sf"/>
</dbReference>
<evidence type="ECO:0000256" key="7">
    <source>
        <dbReference type="ARBA" id="ARBA00023128"/>
    </source>
</evidence>
<dbReference type="GO" id="GO:0004361">
    <property type="term" value="F:glutaryl-CoA dehydrogenase activity"/>
    <property type="evidence" value="ECO:0007669"/>
    <property type="project" value="TreeGrafter"/>
</dbReference>
<evidence type="ECO:0000256" key="4">
    <source>
        <dbReference type="ARBA" id="ARBA00022827"/>
    </source>
</evidence>
<dbReference type="Gene3D" id="1.20.140.10">
    <property type="entry name" value="Butyryl-CoA Dehydrogenase, subunit A, domain 3"/>
    <property type="match status" value="1"/>
</dbReference>
<evidence type="ECO:0000256" key="8">
    <source>
        <dbReference type="SAM" id="MobiDB-lite"/>
    </source>
</evidence>
<comment type="subcellular location">
    <subcellularLocation>
        <location evidence="2">Mitochondrion</location>
    </subcellularLocation>
</comment>
<dbReference type="InterPro" id="IPR036250">
    <property type="entry name" value="AcylCo_DH-like_C"/>
</dbReference>
<accession>A0A8B9CZL2</accession>
<keyword evidence="5" id="KW-0809">Transit peptide</keyword>
<dbReference type="GO" id="GO:0000062">
    <property type="term" value="F:fatty-acyl-CoA binding"/>
    <property type="evidence" value="ECO:0007669"/>
    <property type="project" value="TreeGrafter"/>
</dbReference>
<dbReference type="InterPro" id="IPR052033">
    <property type="entry name" value="Glutaryl-CoA_DH_mitochondrial"/>
</dbReference>
<dbReference type="Proteomes" id="UP000694426">
    <property type="component" value="Unplaced"/>
</dbReference>
<dbReference type="PANTHER" id="PTHR42807:SF1">
    <property type="entry name" value="GLUTARYL-COA DEHYDROGENASE, MITOCHONDRIAL"/>
    <property type="match status" value="1"/>
</dbReference>
<feature type="compositionally biased region" description="Low complexity" evidence="8">
    <location>
        <begin position="13"/>
        <end position="38"/>
    </location>
</feature>
<keyword evidence="4" id="KW-0274">FAD</keyword>
<dbReference type="Gene3D" id="2.40.110.10">
    <property type="entry name" value="Butyryl-CoA Dehydrogenase, subunit A, domain 2"/>
    <property type="match status" value="1"/>
</dbReference>
<dbReference type="SUPFAM" id="SSF47203">
    <property type="entry name" value="Acyl-CoA dehydrogenase C-terminal domain-like"/>
    <property type="match status" value="1"/>
</dbReference>
<dbReference type="GO" id="GO:0005743">
    <property type="term" value="C:mitochondrial inner membrane"/>
    <property type="evidence" value="ECO:0007669"/>
    <property type="project" value="TreeGrafter"/>
</dbReference>
<comment type="cofactor">
    <cofactor evidence="1">
        <name>FAD</name>
        <dbReference type="ChEBI" id="CHEBI:57692"/>
    </cofactor>
</comment>
<dbReference type="GO" id="GO:0046949">
    <property type="term" value="P:fatty-acyl-CoA biosynthetic process"/>
    <property type="evidence" value="ECO:0007669"/>
    <property type="project" value="TreeGrafter"/>
</dbReference>
<feature type="region of interest" description="Disordered" evidence="8">
    <location>
        <begin position="1"/>
        <end position="42"/>
    </location>
</feature>
<evidence type="ECO:0000256" key="5">
    <source>
        <dbReference type="ARBA" id="ARBA00022946"/>
    </source>
</evidence>
<name>A0A8B9CZL2_9AVES</name>
<evidence type="ECO:0000256" key="6">
    <source>
        <dbReference type="ARBA" id="ARBA00023002"/>
    </source>
</evidence>
<evidence type="ECO:0000313" key="10">
    <source>
        <dbReference type="Proteomes" id="UP000694426"/>
    </source>
</evidence>
<evidence type="ECO:0000313" key="9">
    <source>
        <dbReference type="Ensembl" id="ENSABRP00000027708.1"/>
    </source>
</evidence>
<evidence type="ECO:0000256" key="3">
    <source>
        <dbReference type="ARBA" id="ARBA00022630"/>
    </source>
</evidence>
<dbReference type="GO" id="GO:0050660">
    <property type="term" value="F:flavin adenine dinucleotide binding"/>
    <property type="evidence" value="ECO:0007669"/>
    <property type="project" value="TreeGrafter"/>
</dbReference>
<evidence type="ECO:0000256" key="1">
    <source>
        <dbReference type="ARBA" id="ARBA00001974"/>
    </source>
</evidence>
<dbReference type="Ensembl" id="ENSABRT00000038658.1">
    <property type="protein sequence ID" value="ENSABRP00000027708.1"/>
    <property type="gene ID" value="ENSABRG00000023051.1"/>
</dbReference>
<protein>
    <recommendedName>
        <fullName evidence="11">Acyl-CoA dehydrogenase/oxidase C-terminal domain-containing protein</fullName>
    </recommendedName>
</protein>